<evidence type="ECO:0000256" key="1">
    <source>
        <dbReference type="ARBA" id="ARBA00022801"/>
    </source>
</evidence>
<dbReference type="RefSeq" id="XP_009012863.1">
    <property type="nucleotide sequence ID" value="XM_009014615.1"/>
</dbReference>
<reference evidence="3 5" key="2">
    <citation type="journal article" date="2013" name="Nature">
        <title>Insights into bilaterian evolution from three spiralian genomes.</title>
        <authorList>
            <person name="Simakov O."/>
            <person name="Marletaz F."/>
            <person name="Cho S.J."/>
            <person name="Edsinger-Gonzales E."/>
            <person name="Havlak P."/>
            <person name="Hellsten U."/>
            <person name="Kuo D.H."/>
            <person name="Larsson T."/>
            <person name="Lv J."/>
            <person name="Arendt D."/>
            <person name="Savage R."/>
            <person name="Osoegawa K."/>
            <person name="de Jong P."/>
            <person name="Grimwood J."/>
            <person name="Chapman J.A."/>
            <person name="Shapiro H."/>
            <person name="Aerts A."/>
            <person name="Otillar R.P."/>
            <person name="Terry A.Y."/>
            <person name="Boore J.L."/>
            <person name="Grigoriev I.V."/>
            <person name="Lindberg D.R."/>
            <person name="Seaver E.C."/>
            <person name="Weisblat D.A."/>
            <person name="Putnam N.H."/>
            <person name="Rokhsar D.S."/>
        </authorList>
    </citation>
    <scope>NUCLEOTIDE SEQUENCE</scope>
</reference>
<feature type="domain" description="Alpha/beta hydrolase fold-3" evidence="2">
    <location>
        <begin position="290"/>
        <end position="359"/>
    </location>
</feature>
<gene>
    <name evidence="4" type="primary">20202475</name>
    <name evidence="3" type="ORF">HELRODRAFT_168752</name>
</gene>
<dbReference type="PANTHER" id="PTHR48081">
    <property type="entry name" value="AB HYDROLASE SUPERFAMILY PROTEIN C4A8.06C"/>
    <property type="match status" value="1"/>
</dbReference>
<dbReference type="EMBL" id="AMQM01003081">
    <property type="status" value="NOT_ANNOTATED_CDS"/>
    <property type="molecule type" value="Genomic_DNA"/>
</dbReference>
<dbReference type="Proteomes" id="UP000015101">
    <property type="component" value="Unassembled WGS sequence"/>
</dbReference>
<keyword evidence="1" id="KW-0378">Hydrolase</keyword>
<dbReference type="AlphaFoldDB" id="T1F0X5"/>
<dbReference type="InParanoid" id="T1F0X5"/>
<dbReference type="EMBL" id="KB096023">
    <property type="protein sequence ID" value="ESO08841.1"/>
    <property type="molecule type" value="Genomic_DNA"/>
</dbReference>
<feature type="domain" description="Alpha/beta hydrolase fold-3" evidence="2">
    <location>
        <begin position="87"/>
        <end position="236"/>
    </location>
</feature>
<dbReference type="InterPro" id="IPR050300">
    <property type="entry name" value="GDXG_lipolytic_enzyme"/>
</dbReference>
<dbReference type="GeneID" id="20202475"/>
<dbReference type="Pfam" id="PF07859">
    <property type="entry name" value="Abhydrolase_3"/>
    <property type="match status" value="2"/>
</dbReference>
<protein>
    <recommendedName>
        <fullName evidence="2">Alpha/beta hydrolase fold-3 domain-containing protein</fullName>
    </recommendedName>
</protein>
<proteinExistence type="predicted"/>
<reference evidence="5" key="1">
    <citation type="submission" date="2012-12" db="EMBL/GenBank/DDBJ databases">
        <authorList>
            <person name="Hellsten U."/>
            <person name="Grimwood J."/>
            <person name="Chapman J.A."/>
            <person name="Shapiro H."/>
            <person name="Aerts A."/>
            <person name="Otillar R.P."/>
            <person name="Terry A.Y."/>
            <person name="Boore J.L."/>
            <person name="Simakov O."/>
            <person name="Marletaz F."/>
            <person name="Cho S.-J."/>
            <person name="Edsinger-Gonzales E."/>
            <person name="Havlak P."/>
            <person name="Kuo D.-H."/>
            <person name="Larsson T."/>
            <person name="Lv J."/>
            <person name="Arendt D."/>
            <person name="Savage R."/>
            <person name="Osoegawa K."/>
            <person name="de Jong P."/>
            <person name="Lindberg D.R."/>
            <person name="Seaver E.C."/>
            <person name="Weisblat D.A."/>
            <person name="Putnam N.H."/>
            <person name="Grigoriev I.V."/>
            <person name="Rokhsar D.S."/>
        </authorList>
    </citation>
    <scope>NUCLEOTIDE SEQUENCE</scope>
</reference>
<dbReference type="Gene3D" id="3.40.50.1820">
    <property type="entry name" value="alpha/beta hydrolase"/>
    <property type="match status" value="1"/>
</dbReference>
<evidence type="ECO:0000313" key="4">
    <source>
        <dbReference type="EnsemblMetazoa" id="HelroP168752"/>
    </source>
</evidence>
<organism evidence="4 5">
    <name type="scientific">Helobdella robusta</name>
    <name type="common">Californian leech</name>
    <dbReference type="NCBI Taxonomy" id="6412"/>
    <lineage>
        <taxon>Eukaryota</taxon>
        <taxon>Metazoa</taxon>
        <taxon>Spiralia</taxon>
        <taxon>Lophotrochozoa</taxon>
        <taxon>Annelida</taxon>
        <taxon>Clitellata</taxon>
        <taxon>Hirudinea</taxon>
        <taxon>Rhynchobdellida</taxon>
        <taxon>Glossiphoniidae</taxon>
        <taxon>Helobdella</taxon>
    </lineage>
</organism>
<dbReference type="OMA" id="KCPRAYV"/>
<dbReference type="PANTHER" id="PTHR48081:SF8">
    <property type="entry name" value="ALPHA_BETA HYDROLASE FOLD-3 DOMAIN-CONTAINING PROTEIN-RELATED"/>
    <property type="match status" value="1"/>
</dbReference>
<dbReference type="InterPro" id="IPR029058">
    <property type="entry name" value="AB_hydrolase_fold"/>
</dbReference>
<sequence>MAMHFSKQMAVLTNKRLLVIFGLLVVYLAYWWNANFHVPKNLEQREEVIMIYAVSKLSRMITHTENFNGVEVIIIEPFQKDDYGPGMVFYHGGGWVLGTASDNLEFLAVLSEALNMTIISVEYRMAPEHPFPTPLDDCFEATKYFFENSAKYNVDPFRIALAGFSAGGNLAAAMSIRMRDSALPWKNKVQVLLSPCLQAYNFDFPSYYYNELDEILPKFSMIEFWLWYALGHDGHHYVDQFMHSSHYHVIDEKKMHGKLLDWKSLGLPLNKSDVEDFQSKIKQPNIQLPVDVVSKLKATFMNPHFAPLMLKDFSGLAKAFVGTAEHDILRDEALLYAKYLKMNGNAVKAVNYNGAFHGLVFWNEHYNLPKRVAIDVIEFLKVNL</sequence>
<dbReference type="GO" id="GO:0016787">
    <property type="term" value="F:hydrolase activity"/>
    <property type="evidence" value="ECO:0007669"/>
    <property type="project" value="UniProtKB-KW"/>
</dbReference>
<evidence type="ECO:0000313" key="5">
    <source>
        <dbReference type="Proteomes" id="UP000015101"/>
    </source>
</evidence>
<dbReference type="SUPFAM" id="SSF53474">
    <property type="entry name" value="alpha/beta-Hydrolases"/>
    <property type="match status" value="1"/>
</dbReference>
<accession>T1F0X5</accession>
<dbReference type="CTD" id="20202475"/>
<keyword evidence="5" id="KW-1185">Reference proteome</keyword>
<name>T1F0X5_HELRO</name>
<dbReference type="InterPro" id="IPR013094">
    <property type="entry name" value="AB_hydrolase_3"/>
</dbReference>
<dbReference type="STRING" id="6412.T1F0X5"/>
<dbReference type="KEGG" id="hro:HELRODRAFT_168752"/>
<reference evidence="4" key="3">
    <citation type="submission" date="2015-06" db="UniProtKB">
        <authorList>
            <consortium name="EnsemblMetazoa"/>
        </authorList>
    </citation>
    <scope>IDENTIFICATION</scope>
</reference>
<dbReference type="EnsemblMetazoa" id="HelroT168752">
    <property type="protein sequence ID" value="HelroP168752"/>
    <property type="gene ID" value="HelroG168752"/>
</dbReference>
<evidence type="ECO:0000259" key="2">
    <source>
        <dbReference type="Pfam" id="PF07859"/>
    </source>
</evidence>
<dbReference type="OrthoDB" id="408631at2759"/>
<dbReference type="HOGENOM" id="CLU_012494_6_4_1"/>
<evidence type="ECO:0000313" key="3">
    <source>
        <dbReference type="EMBL" id="ESO08841.1"/>
    </source>
</evidence>
<dbReference type="eggNOG" id="KOG1515">
    <property type="taxonomic scope" value="Eukaryota"/>
</dbReference>